<feature type="non-terminal residue" evidence="1">
    <location>
        <position position="1"/>
    </location>
</feature>
<accession>A0ABU6YRP6</accession>
<reference evidence="1 2" key="1">
    <citation type="journal article" date="2023" name="Plants (Basel)">
        <title>Bridging the Gap: Combining Genomics and Transcriptomics Approaches to Understand Stylosanthes scabra, an Orphan Legume from the Brazilian Caatinga.</title>
        <authorList>
            <person name="Ferreira-Neto J.R.C."/>
            <person name="da Silva M.D."/>
            <person name="Binneck E."/>
            <person name="de Melo N.F."/>
            <person name="da Silva R.H."/>
            <person name="de Melo A.L.T.M."/>
            <person name="Pandolfi V."/>
            <person name="Bustamante F.O."/>
            <person name="Brasileiro-Vidal A.C."/>
            <person name="Benko-Iseppon A.M."/>
        </authorList>
    </citation>
    <scope>NUCLEOTIDE SEQUENCE [LARGE SCALE GENOMIC DNA]</scope>
    <source>
        <tissue evidence="1">Leaves</tissue>
    </source>
</reference>
<protein>
    <submittedName>
        <fullName evidence="1">Uncharacterized protein</fullName>
    </submittedName>
</protein>
<comment type="caution">
    <text evidence="1">The sequence shown here is derived from an EMBL/GenBank/DDBJ whole genome shotgun (WGS) entry which is preliminary data.</text>
</comment>
<evidence type="ECO:0000313" key="1">
    <source>
        <dbReference type="EMBL" id="MED6212854.1"/>
    </source>
</evidence>
<sequence>KLKRKLQELQNQDLSKQVQEDIKKIISQISHGCKKRSTGKKRSRLKWLKWGDKNTSFFHATTIQRKDKNKHRDTEIPE</sequence>
<keyword evidence="2" id="KW-1185">Reference proteome</keyword>
<dbReference type="Proteomes" id="UP001341840">
    <property type="component" value="Unassembled WGS sequence"/>
</dbReference>
<name>A0ABU6YRP6_9FABA</name>
<dbReference type="EMBL" id="JASCZI010243196">
    <property type="protein sequence ID" value="MED6212854.1"/>
    <property type="molecule type" value="Genomic_DNA"/>
</dbReference>
<gene>
    <name evidence="1" type="ORF">PIB30_087438</name>
</gene>
<organism evidence="1 2">
    <name type="scientific">Stylosanthes scabra</name>
    <dbReference type="NCBI Taxonomy" id="79078"/>
    <lineage>
        <taxon>Eukaryota</taxon>
        <taxon>Viridiplantae</taxon>
        <taxon>Streptophyta</taxon>
        <taxon>Embryophyta</taxon>
        <taxon>Tracheophyta</taxon>
        <taxon>Spermatophyta</taxon>
        <taxon>Magnoliopsida</taxon>
        <taxon>eudicotyledons</taxon>
        <taxon>Gunneridae</taxon>
        <taxon>Pentapetalae</taxon>
        <taxon>rosids</taxon>
        <taxon>fabids</taxon>
        <taxon>Fabales</taxon>
        <taxon>Fabaceae</taxon>
        <taxon>Papilionoideae</taxon>
        <taxon>50 kb inversion clade</taxon>
        <taxon>dalbergioids sensu lato</taxon>
        <taxon>Dalbergieae</taxon>
        <taxon>Pterocarpus clade</taxon>
        <taxon>Stylosanthes</taxon>
    </lineage>
</organism>
<evidence type="ECO:0000313" key="2">
    <source>
        <dbReference type="Proteomes" id="UP001341840"/>
    </source>
</evidence>
<proteinExistence type="predicted"/>